<dbReference type="EMBL" id="KX831644">
    <property type="protein sequence ID" value="AOW71836.1"/>
    <property type="molecule type" value="Genomic_DNA"/>
</dbReference>
<dbReference type="InterPro" id="IPR023400">
    <property type="entry name" value="RecA_C_sf"/>
</dbReference>
<dbReference type="SUPFAM" id="SSF52540">
    <property type="entry name" value="P-loop containing nucleoside triphosphate hydrolases"/>
    <property type="match status" value="1"/>
</dbReference>
<keyword evidence="3 6" id="KW-0067">ATP-binding</keyword>
<dbReference type="InterPro" id="IPR013765">
    <property type="entry name" value="DNA_recomb/repair_RecA"/>
</dbReference>
<accession>A0A3G1FLK0</accession>
<dbReference type="Gene3D" id="3.40.50.300">
    <property type="entry name" value="P-loop containing nucleotide triphosphate hydrolases"/>
    <property type="match status" value="1"/>
</dbReference>
<dbReference type="PANTHER" id="PTHR45900:SF1">
    <property type="entry name" value="MITOCHONDRIAL DNA REPAIR PROTEIN RECA HOMOLOG-RELATED"/>
    <property type="match status" value="1"/>
</dbReference>
<keyword evidence="7" id="KW-0227">DNA damage</keyword>
<dbReference type="NCBIfam" id="TIGR02012">
    <property type="entry name" value="tigrfam_recA"/>
    <property type="match status" value="1"/>
</dbReference>
<evidence type="ECO:0000256" key="7">
    <source>
        <dbReference type="RuleBase" id="RU004527"/>
    </source>
</evidence>
<feature type="compositionally biased region" description="Basic and acidic residues" evidence="9">
    <location>
        <begin position="410"/>
        <end position="419"/>
    </location>
</feature>
<evidence type="ECO:0000256" key="6">
    <source>
        <dbReference type="RuleBase" id="RU003422"/>
    </source>
</evidence>
<dbReference type="GO" id="GO:0005524">
    <property type="term" value="F:ATP binding"/>
    <property type="evidence" value="ECO:0007669"/>
    <property type="project" value="UniProtKB-KW"/>
</dbReference>
<gene>
    <name evidence="12" type="primary">recA</name>
</gene>
<dbReference type="InterPro" id="IPR020588">
    <property type="entry name" value="RecA_ATP-bd"/>
</dbReference>
<evidence type="ECO:0000259" key="10">
    <source>
        <dbReference type="PROSITE" id="PS50162"/>
    </source>
</evidence>
<evidence type="ECO:0000256" key="5">
    <source>
        <dbReference type="ARBA" id="ARBA00023172"/>
    </source>
</evidence>
<reference evidence="12" key="1">
    <citation type="journal article" date="2016" name="Proc. R. Soc. B">
        <title>Evolution of bacterial recombinase A (recA) in eukaryotes explained by addition of genomic data of key microbial lineages.</title>
        <authorList>
            <person name="Hofstatter P.G."/>
            <person name="Tice A.K."/>
            <person name="Kang S."/>
            <person name="Brown M.W."/>
            <person name="Lahr D.J."/>
        </authorList>
    </citation>
    <scope>NUCLEOTIDE SEQUENCE</scope>
</reference>
<evidence type="ECO:0000259" key="11">
    <source>
        <dbReference type="PROSITE" id="PS50163"/>
    </source>
</evidence>
<comment type="similarity">
    <text evidence="1 6">Belongs to the RecA family.</text>
</comment>
<dbReference type="InterPro" id="IPR027417">
    <property type="entry name" value="P-loop_NTPase"/>
</dbReference>
<keyword evidence="4 7" id="KW-0238">DNA-binding</keyword>
<feature type="region of interest" description="Disordered" evidence="9">
    <location>
        <begin position="399"/>
        <end position="481"/>
    </location>
</feature>
<dbReference type="PANTHER" id="PTHR45900">
    <property type="entry name" value="RECA"/>
    <property type="match status" value="1"/>
</dbReference>
<feature type="domain" description="RecA family profile 2" evidence="11">
    <location>
        <begin position="240"/>
        <end position="313"/>
    </location>
</feature>
<sequence length="481" mass="53402">MLRFISRSKTIRNGRPKIVPKPIYSIRSQIPNIVPLRFYAKKKKAPITSLEATLKNIEKTYGAGTIINLKDKKYSDCETIPTGSLGLDIALGVGGLPKGRCVEIYGPESSGKTSLALSVVGQAQKAGGKCLFIDVEHAIDPSWARKLGVETESLLFSQPSSGEEALEIADTIVQTGQVDVVVVDSIAALVPRSELEGEMGDHHVGVQARLMSQALRKLTGSIAKSNTLLIFINQIRMKIGVLFGSPETTSGGLAVKFYSSIRLDIRRVTQIKDGENVTGNIVRVRVAKNKLGPPFRKAEFELDFKSGISKTGEILDLGTTYGLVNKSGSWYSYDDHKLGQGREKSKQYLEHNPDICDEIEAKLRDILSKEVQTEEELEEAQKELAVEAEEDILMQNEYDEPATDTQPNEPKIETNKEEDILIQNEYEPATESQPNNPKTETNNEEVDDVDEEEKDDDENILLEDIEKNHEEEEEEGKDIQN</sequence>
<dbReference type="Pfam" id="PF21096">
    <property type="entry name" value="RecA_C"/>
    <property type="match status" value="1"/>
</dbReference>
<name>A0A3G1FLK0_9EUKA</name>
<dbReference type="GO" id="GO:0006281">
    <property type="term" value="P:DNA repair"/>
    <property type="evidence" value="ECO:0007669"/>
    <property type="project" value="InterPro"/>
</dbReference>
<organism evidence="12">
    <name type="scientific">Rhizamoeba saxonica</name>
    <dbReference type="NCBI Taxonomy" id="200886"/>
    <lineage>
        <taxon>Eukaryota</taxon>
        <taxon>Amoebozoa</taxon>
        <taxon>Tubulinea</taxon>
        <taxon>Elardia</taxon>
        <taxon>Leptomyxida</taxon>
        <taxon>Flabellulidae</taxon>
        <taxon>Rhizamoeba</taxon>
    </lineage>
</organism>
<dbReference type="Pfam" id="PF00154">
    <property type="entry name" value="RecA_N"/>
    <property type="match status" value="1"/>
</dbReference>
<feature type="compositionally biased region" description="Acidic residues" evidence="9">
    <location>
        <begin position="471"/>
        <end position="481"/>
    </location>
</feature>
<dbReference type="GO" id="GO:0140664">
    <property type="term" value="F:ATP-dependent DNA damage sensor activity"/>
    <property type="evidence" value="ECO:0007669"/>
    <property type="project" value="InterPro"/>
</dbReference>
<evidence type="ECO:0000256" key="8">
    <source>
        <dbReference type="SAM" id="Coils"/>
    </source>
</evidence>
<dbReference type="AlphaFoldDB" id="A0A3G1FLK0"/>
<dbReference type="GO" id="GO:0003697">
    <property type="term" value="F:single-stranded DNA binding"/>
    <property type="evidence" value="ECO:0007669"/>
    <property type="project" value="InterPro"/>
</dbReference>
<dbReference type="InterPro" id="IPR049428">
    <property type="entry name" value="RecA-like_N"/>
</dbReference>
<dbReference type="CDD" id="cd00983">
    <property type="entry name" value="RecA"/>
    <property type="match status" value="1"/>
</dbReference>
<dbReference type="FunFam" id="3.40.50.300:FF:000087">
    <property type="entry name" value="Recombinase RecA"/>
    <property type="match status" value="1"/>
</dbReference>
<keyword evidence="8" id="KW-0175">Coiled coil</keyword>
<evidence type="ECO:0000256" key="2">
    <source>
        <dbReference type="ARBA" id="ARBA00022741"/>
    </source>
</evidence>
<evidence type="ECO:0000256" key="9">
    <source>
        <dbReference type="SAM" id="MobiDB-lite"/>
    </source>
</evidence>
<dbReference type="InterPro" id="IPR020587">
    <property type="entry name" value="RecA_monomer-monomer_interface"/>
</dbReference>
<keyword evidence="2 6" id="KW-0547">Nucleotide-binding</keyword>
<evidence type="ECO:0000313" key="12">
    <source>
        <dbReference type="EMBL" id="AOW71836.1"/>
    </source>
</evidence>
<proteinExistence type="inferred from homology"/>
<dbReference type="InterPro" id="IPR049261">
    <property type="entry name" value="RecA-like_C"/>
</dbReference>
<feature type="coiled-coil region" evidence="8">
    <location>
        <begin position="356"/>
        <end position="390"/>
    </location>
</feature>
<feature type="compositionally biased region" description="Acidic residues" evidence="9">
    <location>
        <begin position="442"/>
        <end position="463"/>
    </location>
</feature>
<dbReference type="PROSITE" id="PS50162">
    <property type="entry name" value="RECA_2"/>
    <property type="match status" value="1"/>
</dbReference>
<keyword evidence="5 7" id="KW-0233">DNA recombination</keyword>
<dbReference type="SUPFAM" id="SSF54752">
    <property type="entry name" value="RecA protein, C-terminal domain"/>
    <property type="match status" value="1"/>
</dbReference>
<dbReference type="SMART" id="SM00382">
    <property type="entry name" value="AAA"/>
    <property type="match status" value="1"/>
</dbReference>
<dbReference type="InterPro" id="IPR003593">
    <property type="entry name" value="AAA+_ATPase"/>
</dbReference>
<evidence type="ECO:0000256" key="3">
    <source>
        <dbReference type="ARBA" id="ARBA00022840"/>
    </source>
</evidence>
<protein>
    <submittedName>
        <fullName evidence="12">Bacterial recombinase A</fullName>
    </submittedName>
</protein>
<feature type="domain" description="RecA family profile 1" evidence="10">
    <location>
        <begin position="76"/>
        <end position="235"/>
    </location>
</feature>
<dbReference type="PRINTS" id="PR00142">
    <property type="entry name" value="RECA"/>
</dbReference>
<dbReference type="PROSITE" id="PS50163">
    <property type="entry name" value="RECA_3"/>
    <property type="match status" value="1"/>
</dbReference>
<dbReference type="HAMAP" id="MF_00268">
    <property type="entry name" value="RecA"/>
    <property type="match status" value="1"/>
</dbReference>
<dbReference type="GO" id="GO:0006310">
    <property type="term" value="P:DNA recombination"/>
    <property type="evidence" value="ECO:0007669"/>
    <property type="project" value="UniProtKB-KW"/>
</dbReference>
<evidence type="ECO:0000256" key="4">
    <source>
        <dbReference type="ARBA" id="ARBA00023125"/>
    </source>
</evidence>
<evidence type="ECO:0000256" key="1">
    <source>
        <dbReference type="ARBA" id="ARBA00009391"/>
    </source>
</evidence>